<name>A0A561R3B0_9HYPH</name>
<keyword evidence="1" id="KW-0732">Signal</keyword>
<feature type="signal peptide" evidence="1">
    <location>
        <begin position="1"/>
        <end position="21"/>
    </location>
</feature>
<proteinExistence type="predicted"/>
<comment type="caution">
    <text evidence="2">The sequence shown here is derived from an EMBL/GenBank/DDBJ whole genome shotgun (WGS) entry which is preliminary data.</text>
</comment>
<evidence type="ECO:0000256" key="1">
    <source>
        <dbReference type="SAM" id="SignalP"/>
    </source>
</evidence>
<dbReference type="OrthoDB" id="8161054at2"/>
<reference evidence="2 3" key="1">
    <citation type="submission" date="2019-06" db="EMBL/GenBank/DDBJ databases">
        <title>Sorghum-associated microbial communities from plants grown in Nebraska, USA.</title>
        <authorList>
            <person name="Schachtman D."/>
        </authorList>
    </citation>
    <scope>NUCLEOTIDE SEQUENCE [LARGE SCALE GENOMIC DNA]</scope>
    <source>
        <strain evidence="2 3">1225</strain>
    </source>
</reference>
<keyword evidence="3" id="KW-1185">Reference proteome</keyword>
<evidence type="ECO:0000313" key="2">
    <source>
        <dbReference type="EMBL" id="TWF57094.1"/>
    </source>
</evidence>
<accession>A0A561R3B0</accession>
<dbReference type="Proteomes" id="UP000320653">
    <property type="component" value="Unassembled WGS sequence"/>
</dbReference>
<evidence type="ECO:0008006" key="4">
    <source>
        <dbReference type="Google" id="ProtNLM"/>
    </source>
</evidence>
<feature type="chain" id="PRO_5022200392" description="Secreted protein" evidence="1">
    <location>
        <begin position="22"/>
        <end position="195"/>
    </location>
</feature>
<organism evidence="2 3">
    <name type="scientific">Neorhizobium alkalisoli</name>
    <dbReference type="NCBI Taxonomy" id="528178"/>
    <lineage>
        <taxon>Bacteria</taxon>
        <taxon>Pseudomonadati</taxon>
        <taxon>Pseudomonadota</taxon>
        <taxon>Alphaproteobacteria</taxon>
        <taxon>Hyphomicrobiales</taxon>
        <taxon>Rhizobiaceae</taxon>
        <taxon>Rhizobium/Agrobacterium group</taxon>
        <taxon>Neorhizobium</taxon>
    </lineage>
</organism>
<dbReference type="RefSeq" id="WP_145635334.1">
    <property type="nucleotide sequence ID" value="NZ_VIWP01000002.1"/>
</dbReference>
<gene>
    <name evidence="2" type="ORF">FHW37_102734</name>
</gene>
<sequence>MKRVSLAAVLIQLLAATASIAQDVQSEAPTEITLDDGISFTLPAGWVVANRRDTRRGDKGQLSVNLVCESARCQKTQETCHFRMPAQRSGTQGGDAASLAALYADPLDRYFRLRAVRNATSKDAEFRKMLGPMTIGTRDWQVVETDARHNMKSGLFAQTFIDGFEILAICKTCETGEIRHQGAMEMMKSFRRDED</sequence>
<dbReference type="EMBL" id="VIWP01000002">
    <property type="protein sequence ID" value="TWF57094.1"/>
    <property type="molecule type" value="Genomic_DNA"/>
</dbReference>
<dbReference type="AlphaFoldDB" id="A0A561R3B0"/>
<protein>
    <recommendedName>
        <fullName evidence="4">Secreted protein</fullName>
    </recommendedName>
</protein>
<evidence type="ECO:0000313" key="3">
    <source>
        <dbReference type="Proteomes" id="UP000320653"/>
    </source>
</evidence>